<evidence type="ECO:0000313" key="3">
    <source>
        <dbReference type="Proteomes" id="UP000308953"/>
    </source>
</evidence>
<organism evidence="2 3">
    <name type="scientific">Aureobasidium pullulans</name>
    <name type="common">Black yeast</name>
    <name type="synonym">Pullularia pullulans</name>
    <dbReference type="NCBI Taxonomy" id="5580"/>
    <lineage>
        <taxon>Eukaryota</taxon>
        <taxon>Fungi</taxon>
        <taxon>Dikarya</taxon>
        <taxon>Ascomycota</taxon>
        <taxon>Pezizomycotina</taxon>
        <taxon>Dothideomycetes</taxon>
        <taxon>Dothideomycetidae</taxon>
        <taxon>Dothideales</taxon>
        <taxon>Saccotheciaceae</taxon>
        <taxon>Aureobasidium</taxon>
    </lineage>
</organism>
<evidence type="ECO:0000313" key="2">
    <source>
        <dbReference type="EMBL" id="THX44187.1"/>
    </source>
</evidence>
<proteinExistence type="predicted"/>
<feature type="compositionally biased region" description="Polar residues" evidence="1">
    <location>
        <begin position="23"/>
        <end position="35"/>
    </location>
</feature>
<gene>
    <name evidence="2" type="ORF">D6D10_00551</name>
</gene>
<dbReference type="Proteomes" id="UP000308953">
    <property type="component" value="Unassembled WGS sequence"/>
</dbReference>
<accession>A0A4S9FBG7</accession>
<sequence>MRSFERGEAQVSAGAEEQDEDNTQSGMIMQKQSSSTEEEDVENDGLNAKDVQAWINETGNDTEE</sequence>
<reference evidence="2 3" key="1">
    <citation type="submission" date="2018-10" db="EMBL/GenBank/DDBJ databases">
        <title>Fifty Aureobasidium pullulans genomes reveal a recombining polyextremotolerant generalist.</title>
        <authorList>
            <person name="Gostincar C."/>
            <person name="Turk M."/>
            <person name="Zajc J."/>
            <person name="Gunde-Cimerman N."/>
        </authorList>
    </citation>
    <scope>NUCLEOTIDE SEQUENCE [LARGE SCALE GENOMIC DNA]</scope>
    <source>
        <strain evidence="2 3">EXF-9785</strain>
    </source>
</reference>
<evidence type="ECO:0000256" key="1">
    <source>
        <dbReference type="SAM" id="MobiDB-lite"/>
    </source>
</evidence>
<name>A0A4S9FBG7_AURPU</name>
<dbReference type="EMBL" id="QZAV01000005">
    <property type="protein sequence ID" value="THX44187.1"/>
    <property type="molecule type" value="Genomic_DNA"/>
</dbReference>
<dbReference type="AlphaFoldDB" id="A0A4S9FBG7"/>
<comment type="caution">
    <text evidence="2">The sequence shown here is derived from an EMBL/GenBank/DDBJ whole genome shotgun (WGS) entry which is preliminary data.</text>
</comment>
<protein>
    <submittedName>
        <fullName evidence="2">Uncharacterized protein</fullName>
    </submittedName>
</protein>
<feature type="compositionally biased region" description="Polar residues" evidence="1">
    <location>
        <begin position="55"/>
        <end position="64"/>
    </location>
</feature>
<feature type="region of interest" description="Disordered" evidence="1">
    <location>
        <begin position="1"/>
        <end position="64"/>
    </location>
</feature>